<proteinExistence type="predicted"/>
<accession>A0A411YH97</accession>
<dbReference type="KEGG" id="erz:ER308_13580"/>
<dbReference type="OrthoDB" id="9781342at2"/>
<dbReference type="InterPro" id="IPR043137">
    <property type="entry name" value="GGT_ssub_C"/>
</dbReference>
<reference evidence="2 3" key="1">
    <citation type="submission" date="2019-01" db="EMBL/GenBank/DDBJ databases">
        <title>Egibacter rhizosphaerae EGI 80759T.</title>
        <authorList>
            <person name="Chen D.-D."/>
            <person name="Tian Y."/>
            <person name="Jiao J.-Y."/>
            <person name="Zhang X.-T."/>
            <person name="Zhang Y.-G."/>
            <person name="Zhang Y."/>
            <person name="Xiao M."/>
            <person name="Shu W.-S."/>
            <person name="Li W.-J."/>
        </authorList>
    </citation>
    <scope>NUCLEOTIDE SEQUENCE [LARGE SCALE GENOMIC DNA]</scope>
    <source>
        <strain evidence="2 3">EGI 80759</strain>
    </source>
</reference>
<name>A0A411YH97_9ACTN</name>
<organism evidence="2 3">
    <name type="scientific">Egibacter rhizosphaerae</name>
    <dbReference type="NCBI Taxonomy" id="1670831"/>
    <lineage>
        <taxon>Bacteria</taxon>
        <taxon>Bacillati</taxon>
        <taxon>Actinomycetota</taxon>
        <taxon>Nitriliruptoria</taxon>
        <taxon>Egibacterales</taxon>
        <taxon>Egibacteraceae</taxon>
        <taxon>Egibacter</taxon>
    </lineage>
</organism>
<dbReference type="Gene3D" id="1.10.246.130">
    <property type="match status" value="1"/>
</dbReference>
<dbReference type="PANTHER" id="PTHR43881:SF1">
    <property type="entry name" value="GAMMA-GLUTAMYLTRANSPEPTIDASE (AFU_ORTHOLOGUE AFUA_4G13580)"/>
    <property type="match status" value="1"/>
</dbReference>
<dbReference type="Proteomes" id="UP000291469">
    <property type="component" value="Chromosome"/>
</dbReference>
<dbReference type="RefSeq" id="WP_131155487.1">
    <property type="nucleotide sequence ID" value="NZ_CP036402.1"/>
</dbReference>
<feature type="region of interest" description="Disordered" evidence="1">
    <location>
        <begin position="356"/>
        <end position="400"/>
    </location>
</feature>
<dbReference type="Gene3D" id="3.60.20.40">
    <property type="match status" value="1"/>
</dbReference>
<evidence type="ECO:0000313" key="3">
    <source>
        <dbReference type="Proteomes" id="UP000291469"/>
    </source>
</evidence>
<dbReference type="EMBL" id="CP036402">
    <property type="protein sequence ID" value="QBI20491.1"/>
    <property type="molecule type" value="Genomic_DNA"/>
</dbReference>
<evidence type="ECO:0000313" key="2">
    <source>
        <dbReference type="EMBL" id="QBI20491.1"/>
    </source>
</evidence>
<keyword evidence="3" id="KW-1185">Reference proteome</keyword>
<keyword evidence="2" id="KW-0808">Transferase</keyword>
<dbReference type="InterPro" id="IPR043138">
    <property type="entry name" value="GGT_lsub"/>
</dbReference>
<dbReference type="SUPFAM" id="SSF56235">
    <property type="entry name" value="N-terminal nucleophile aminohydrolases (Ntn hydrolases)"/>
    <property type="match status" value="1"/>
</dbReference>
<dbReference type="InterPro" id="IPR029055">
    <property type="entry name" value="Ntn_hydrolases_N"/>
</dbReference>
<gene>
    <name evidence="2" type="ORF">ER308_13580</name>
</gene>
<dbReference type="AlphaFoldDB" id="A0A411YH97"/>
<dbReference type="PANTHER" id="PTHR43881">
    <property type="entry name" value="GAMMA-GLUTAMYLTRANSPEPTIDASE (AFU_ORTHOLOGUE AFUA_4G13580)"/>
    <property type="match status" value="1"/>
</dbReference>
<dbReference type="PRINTS" id="PR01210">
    <property type="entry name" value="GGTRANSPTASE"/>
</dbReference>
<dbReference type="InterPro" id="IPR052896">
    <property type="entry name" value="GGT-like_enzyme"/>
</dbReference>
<dbReference type="GO" id="GO:0016740">
    <property type="term" value="F:transferase activity"/>
    <property type="evidence" value="ECO:0007669"/>
    <property type="project" value="UniProtKB-KW"/>
</dbReference>
<evidence type="ECO:0000256" key="1">
    <source>
        <dbReference type="SAM" id="MobiDB-lite"/>
    </source>
</evidence>
<sequence length="593" mass="63305">MITTRPELQGTHGMVSSTHWLASGVGMAALEAGGNAFDAAVAAGLTLQVVEPHLNGPAGEVPIMVYDAAIDAVEVVAGQGVAPAAASVEHFHDLGLDRVPGTGPLAACVPGAFDAWMRLALERGRLPLRDLMSPAIEYATRGFPILPRINAVLEAVAPKFREDWPESAALWLADGVPRAGDWFANTDLAATYTRILEEAEAAGSGREAQIQAARDAFYRGFVAERIVEFHRSTPRVDTSGAAHTGLLTEQDLAAYEAPVETPLSVDYHGWTVYKPHAWSQAPVFLQQLRLLEGFDLDPTAPDDPGFVHLVVEAAKLAFADREAWYGDPAFVDVPTDDLLDPAYADQRRRLIGDDASLELRPGAPGGREPVLPPELPPTQGTGNALGIGEPTVDSEGESPGDTCHVDVVDAEGNMVSATPSGGWLQSSPVVPGLGFALGTRAQMFWLDPQHPNALEGGKRPRTTLTAGIARRDGRARLAFGTPGGDRQDQWGLVFFLRHLHHGMNLQEAIDAPTFHSDHFPSSFFPRDASPGALSLEDRFPKETVAELERRGHLVTREDPWSLGRLSAVSAAGDPAPLKAGANPRGQQGYAAGR</sequence>
<dbReference type="Pfam" id="PF01019">
    <property type="entry name" value="G_glu_transpept"/>
    <property type="match status" value="1"/>
</dbReference>
<feature type="region of interest" description="Disordered" evidence="1">
    <location>
        <begin position="565"/>
        <end position="593"/>
    </location>
</feature>
<protein>
    <submittedName>
        <fullName evidence="2">Gamma-glutamyltransferase family protein</fullName>
    </submittedName>
</protein>